<gene>
    <name evidence="8" type="primary">otsB</name>
    <name evidence="8" type="ORF">GB882_13495</name>
</gene>
<keyword evidence="9" id="KW-1185">Reference proteome</keyword>
<dbReference type="EMBL" id="WHPD01002909">
    <property type="protein sequence ID" value="MPV89685.1"/>
    <property type="molecule type" value="Genomic_DNA"/>
</dbReference>
<dbReference type="GO" id="GO:0004805">
    <property type="term" value="F:trehalose-phosphatase activity"/>
    <property type="evidence" value="ECO:0007669"/>
    <property type="project" value="UniProtKB-EC"/>
</dbReference>
<dbReference type="Proteomes" id="UP000429644">
    <property type="component" value="Unassembled WGS sequence"/>
</dbReference>
<comment type="catalytic activity">
    <reaction evidence="1 6">
        <text>alpha,alpha-trehalose 6-phosphate + H2O = alpha,alpha-trehalose + phosphate</text>
        <dbReference type="Rhea" id="RHEA:23420"/>
        <dbReference type="ChEBI" id="CHEBI:15377"/>
        <dbReference type="ChEBI" id="CHEBI:16551"/>
        <dbReference type="ChEBI" id="CHEBI:43474"/>
        <dbReference type="ChEBI" id="CHEBI:58429"/>
        <dbReference type="EC" id="3.1.3.12"/>
    </reaction>
</comment>
<dbReference type="RefSeq" id="WP_152232434.1">
    <property type="nucleotide sequence ID" value="NZ_BAAAOT010000024.1"/>
</dbReference>
<dbReference type="UniPathway" id="UPA00299"/>
<name>A0A7J9UYI3_9MICO</name>
<dbReference type="NCBIfam" id="TIGR01484">
    <property type="entry name" value="HAD-SF-IIB"/>
    <property type="match status" value="1"/>
</dbReference>
<organism evidence="8 9">
    <name type="scientific">Georgenia ruanii</name>
    <dbReference type="NCBI Taxonomy" id="348442"/>
    <lineage>
        <taxon>Bacteria</taxon>
        <taxon>Bacillati</taxon>
        <taxon>Actinomycetota</taxon>
        <taxon>Actinomycetes</taxon>
        <taxon>Micrococcales</taxon>
        <taxon>Bogoriellaceae</taxon>
        <taxon>Georgenia</taxon>
    </lineage>
</organism>
<comment type="cofactor">
    <cofactor evidence="6">
        <name>Mg(2+)</name>
        <dbReference type="ChEBI" id="CHEBI:18420"/>
    </cofactor>
</comment>
<evidence type="ECO:0000256" key="3">
    <source>
        <dbReference type="ARBA" id="ARBA00008770"/>
    </source>
</evidence>
<dbReference type="AlphaFoldDB" id="A0A7J9UYI3"/>
<dbReference type="InterPro" id="IPR044651">
    <property type="entry name" value="OTSB-like"/>
</dbReference>
<dbReference type="SUPFAM" id="SSF56784">
    <property type="entry name" value="HAD-like"/>
    <property type="match status" value="1"/>
</dbReference>
<evidence type="ECO:0000256" key="5">
    <source>
        <dbReference type="ARBA" id="ARBA00024179"/>
    </source>
</evidence>
<feature type="non-terminal residue" evidence="8">
    <location>
        <position position="1"/>
    </location>
</feature>
<feature type="compositionally biased region" description="Low complexity" evidence="7">
    <location>
        <begin position="22"/>
        <end position="36"/>
    </location>
</feature>
<feature type="compositionally biased region" description="Acidic residues" evidence="7">
    <location>
        <begin position="1"/>
        <end position="18"/>
    </location>
</feature>
<evidence type="ECO:0000256" key="1">
    <source>
        <dbReference type="ARBA" id="ARBA00000500"/>
    </source>
</evidence>
<dbReference type="InterPro" id="IPR036412">
    <property type="entry name" value="HAD-like_sf"/>
</dbReference>
<dbReference type="EC" id="3.1.3.12" evidence="6"/>
<comment type="pathway">
    <text evidence="2 6">Glycan biosynthesis; trehalose biosynthesis.</text>
</comment>
<dbReference type="GO" id="GO:0005992">
    <property type="term" value="P:trehalose biosynthetic process"/>
    <property type="evidence" value="ECO:0007669"/>
    <property type="project" value="UniProtKB-UniPathway"/>
</dbReference>
<dbReference type="Gene3D" id="3.30.70.1020">
    <property type="entry name" value="Trehalose-6-phosphate phosphatase related protein, domain 2"/>
    <property type="match status" value="1"/>
</dbReference>
<keyword evidence="6" id="KW-0460">Magnesium</keyword>
<comment type="caution">
    <text evidence="8">The sequence shown here is derived from an EMBL/GenBank/DDBJ whole genome shotgun (WGS) entry which is preliminary data.</text>
</comment>
<keyword evidence="6" id="KW-0479">Metal-binding</keyword>
<reference evidence="8 9" key="1">
    <citation type="submission" date="2019-10" db="EMBL/GenBank/DDBJ databases">
        <title>Georgenia wutianyii sp. nov. and Georgenia yuyongxinii sp. nov. isolated from plateau pika (Ochotona curzoniae) in the Qinghai-Tibet plateau of China.</title>
        <authorList>
            <person name="Tian Z."/>
        </authorList>
    </citation>
    <scope>NUCLEOTIDE SEQUENCE [LARGE SCALE GENOMIC DNA]</scope>
    <source>
        <strain evidence="8 9">JCM 15130</strain>
    </source>
</reference>
<feature type="region of interest" description="Disordered" evidence="7">
    <location>
        <begin position="1"/>
        <end position="36"/>
    </location>
</feature>
<evidence type="ECO:0000256" key="4">
    <source>
        <dbReference type="ARBA" id="ARBA00022801"/>
    </source>
</evidence>
<dbReference type="PANTHER" id="PTHR43768:SF3">
    <property type="entry name" value="TREHALOSE 6-PHOSPHATE PHOSPHATASE"/>
    <property type="match status" value="1"/>
</dbReference>
<sequence length="316" mass="31949">MSTDDTTPDDAADLADTDAEARGAGAAEVGAEDPGVPGPGVVAPLFTAHLEEILDSAVRDLAAAPTILVGLDFDGVLAPLVLDPSTSQVLPESAAAIQDLTGLPGVTVAVVSGREAATLTALADVPAGTRIIGSHGAQWGTVVAGPRGRELRADPVALTEGQTALLARLVRETEAIVDGVPGAHVEVKPAAAVLHTRAAARPDAERLTQAALDGPATHPDVHVIVGKEVVEMSVLSVTKGDALVQLRTELGADAVLYAGDDTTDEDAFAVLGEGDVGIKVGPGETGAAYRVTDPEEFSAVLMRLVTLRGGPLDTSA</sequence>
<protein>
    <recommendedName>
        <fullName evidence="6">Trehalose 6-phosphate phosphatase</fullName>
        <ecNumber evidence="6">3.1.3.12</ecNumber>
    </recommendedName>
</protein>
<dbReference type="OrthoDB" id="9816160at2"/>
<dbReference type="InterPro" id="IPR003337">
    <property type="entry name" value="Trehalose_PPase"/>
</dbReference>
<evidence type="ECO:0000256" key="2">
    <source>
        <dbReference type="ARBA" id="ARBA00005199"/>
    </source>
</evidence>
<evidence type="ECO:0000313" key="9">
    <source>
        <dbReference type="Proteomes" id="UP000429644"/>
    </source>
</evidence>
<comment type="function">
    <text evidence="5 6">Removes the phosphate from trehalose 6-phosphate to produce free trehalose.</text>
</comment>
<dbReference type="Gene3D" id="3.40.50.1000">
    <property type="entry name" value="HAD superfamily/HAD-like"/>
    <property type="match status" value="1"/>
</dbReference>
<evidence type="ECO:0000256" key="7">
    <source>
        <dbReference type="SAM" id="MobiDB-lite"/>
    </source>
</evidence>
<dbReference type="InterPro" id="IPR006379">
    <property type="entry name" value="HAD-SF_hydro_IIB"/>
</dbReference>
<dbReference type="PANTHER" id="PTHR43768">
    <property type="entry name" value="TREHALOSE 6-PHOSPHATE PHOSPHATASE"/>
    <property type="match status" value="1"/>
</dbReference>
<evidence type="ECO:0000256" key="6">
    <source>
        <dbReference type="RuleBase" id="RU361117"/>
    </source>
</evidence>
<keyword evidence="4 6" id="KW-0378">Hydrolase</keyword>
<dbReference type="GO" id="GO:0046872">
    <property type="term" value="F:metal ion binding"/>
    <property type="evidence" value="ECO:0007669"/>
    <property type="project" value="UniProtKB-KW"/>
</dbReference>
<comment type="similarity">
    <text evidence="3 6">Belongs to the trehalose phosphatase family.</text>
</comment>
<dbReference type="NCBIfam" id="TIGR00685">
    <property type="entry name" value="T6PP"/>
    <property type="match status" value="1"/>
</dbReference>
<evidence type="ECO:0000313" key="8">
    <source>
        <dbReference type="EMBL" id="MPV89685.1"/>
    </source>
</evidence>
<dbReference type="Pfam" id="PF02358">
    <property type="entry name" value="Trehalose_PPase"/>
    <property type="match status" value="1"/>
</dbReference>
<dbReference type="InterPro" id="IPR023214">
    <property type="entry name" value="HAD_sf"/>
</dbReference>
<accession>A0A7J9UYI3</accession>
<proteinExistence type="inferred from homology"/>